<comment type="subcellular location">
    <subcellularLocation>
        <location evidence="1">Secreted</location>
        <location evidence="1">Extracellular space</location>
        <location evidence="1">Apoplast</location>
    </subcellularLocation>
</comment>
<gene>
    <name evidence="7" type="ORF">Tci_047720</name>
</gene>
<reference evidence="7" key="1">
    <citation type="journal article" date="2019" name="Sci. Rep.">
        <title>Draft genome of Tanacetum cinerariifolium, the natural source of mosquito coil.</title>
        <authorList>
            <person name="Yamashiro T."/>
            <person name="Shiraishi A."/>
            <person name="Satake H."/>
            <person name="Nakayama K."/>
        </authorList>
    </citation>
    <scope>NUCLEOTIDE SEQUENCE</scope>
</reference>
<comment type="caution">
    <text evidence="7">The sequence shown here is derived from an EMBL/GenBank/DDBJ whole genome shotgun (WGS) entry which is preliminary data.</text>
</comment>
<evidence type="ECO:0000256" key="2">
    <source>
        <dbReference type="ARBA" id="ARBA00022523"/>
    </source>
</evidence>
<protein>
    <recommendedName>
        <fullName evidence="8">Protein EXORDIUM-like 2</fullName>
    </recommendedName>
</protein>
<accession>A0A6L2MSQ1</accession>
<evidence type="ECO:0000256" key="1">
    <source>
        <dbReference type="ARBA" id="ARBA00004271"/>
    </source>
</evidence>
<evidence type="ECO:0000256" key="3">
    <source>
        <dbReference type="ARBA" id="ARBA00022525"/>
    </source>
</evidence>
<dbReference type="EMBL" id="BKCJ010007141">
    <property type="protein sequence ID" value="GEU75742.1"/>
    <property type="molecule type" value="Genomic_DNA"/>
</dbReference>
<dbReference type="AlphaFoldDB" id="A0A6L2MSQ1"/>
<keyword evidence="3" id="KW-0964">Secreted</keyword>
<dbReference type="Pfam" id="PF04674">
    <property type="entry name" value="Phi_1"/>
    <property type="match status" value="1"/>
</dbReference>
<evidence type="ECO:0000313" key="7">
    <source>
        <dbReference type="EMBL" id="GEU75742.1"/>
    </source>
</evidence>
<keyword evidence="2" id="KW-0052">Apoplast</keyword>
<sequence length="418" mass="45954">MYTTSISSLIFFASTLLLISTIIHPCSATIPRKLALVQTPTTILKYHKGSVLHGNITINLLWYGHFTPVQKNVITDFIQSLNTQVLPKPPSASAWWQTTRNYKGGVRTIHLGKQIIDEKCSLGKSLKDSHLIKLASTNKGPNLISLVLTSSDVLVAGFCMNRCGTHGSTRVNKGHNFAYAWVGNSITQCPDQCAWPFVLPLFGPKIPPLVAPNNDIGVDGMIINIATVLAGTVTNPFDGGYFQGPATAPLEAVTACTGIFGSGAFPGYPGSVLVDKKTKVSYNAQGVKGLCDNEVESIDYSIALCLVAIKAWVKVFSRWRTEEIKKMWGQYFASLFNSREQEGREEVMDPSILPQFECYYSRINEAKVRTVLQKMGRNKVVGPDQIHIDALRSLGDEGIFWLTSLFNKIFTSGKMPED</sequence>
<dbReference type="GO" id="GO:0048046">
    <property type="term" value="C:apoplast"/>
    <property type="evidence" value="ECO:0007669"/>
    <property type="project" value="UniProtKB-SubCell"/>
</dbReference>
<evidence type="ECO:0000256" key="4">
    <source>
        <dbReference type="ARBA" id="ARBA00022729"/>
    </source>
</evidence>
<comment type="similarity">
    <text evidence="5">Belongs to the EXORDIUM family.</text>
</comment>
<dbReference type="PANTHER" id="PTHR31279:SF77">
    <property type="entry name" value="PHOSPHATE-INDUCED PROTEIN 1"/>
    <property type="match status" value="1"/>
</dbReference>
<feature type="signal peptide" evidence="6">
    <location>
        <begin position="1"/>
        <end position="28"/>
    </location>
</feature>
<dbReference type="InterPro" id="IPR006766">
    <property type="entry name" value="EXORDIUM-like"/>
</dbReference>
<keyword evidence="4 6" id="KW-0732">Signal</keyword>
<dbReference type="PANTHER" id="PTHR31279">
    <property type="entry name" value="PROTEIN EXORDIUM-LIKE 5"/>
    <property type="match status" value="1"/>
</dbReference>
<evidence type="ECO:0000256" key="6">
    <source>
        <dbReference type="SAM" id="SignalP"/>
    </source>
</evidence>
<organism evidence="7">
    <name type="scientific">Tanacetum cinerariifolium</name>
    <name type="common">Dalmatian daisy</name>
    <name type="synonym">Chrysanthemum cinerariifolium</name>
    <dbReference type="NCBI Taxonomy" id="118510"/>
    <lineage>
        <taxon>Eukaryota</taxon>
        <taxon>Viridiplantae</taxon>
        <taxon>Streptophyta</taxon>
        <taxon>Embryophyta</taxon>
        <taxon>Tracheophyta</taxon>
        <taxon>Spermatophyta</taxon>
        <taxon>Magnoliopsida</taxon>
        <taxon>eudicotyledons</taxon>
        <taxon>Gunneridae</taxon>
        <taxon>Pentapetalae</taxon>
        <taxon>asterids</taxon>
        <taxon>campanulids</taxon>
        <taxon>Asterales</taxon>
        <taxon>Asteraceae</taxon>
        <taxon>Asteroideae</taxon>
        <taxon>Anthemideae</taxon>
        <taxon>Anthemidinae</taxon>
        <taxon>Tanacetum</taxon>
    </lineage>
</organism>
<feature type="chain" id="PRO_5027088546" description="Protein EXORDIUM-like 2" evidence="6">
    <location>
        <begin position="29"/>
        <end position="418"/>
    </location>
</feature>
<evidence type="ECO:0008006" key="8">
    <source>
        <dbReference type="Google" id="ProtNLM"/>
    </source>
</evidence>
<name>A0A6L2MSQ1_TANCI</name>
<evidence type="ECO:0000256" key="5">
    <source>
        <dbReference type="ARBA" id="ARBA00023591"/>
    </source>
</evidence>
<proteinExistence type="inferred from homology"/>